<feature type="domain" description="RDRP core" evidence="1">
    <location>
        <begin position="469"/>
        <end position="791"/>
    </location>
</feature>
<reference evidence="2 3" key="1">
    <citation type="submission" date="2014-03" db="EMBL/GenBank/DDBJ databases">
        <authorList>
            <person name="Urmite Genomes U."/>
        </authorList>
    </citation>
    <scope>NUCLEOTIDE SEQUENCE [LARGE SCALE GENOMIC DNA]</scope>
    <source>
        <strain evidence="2 3">Vm-5</strain>
    </source>
</reference>
<keyword evidence="3" id="KW-1185">Reference proteome</keyword>
<dbReference type="Pfam" id="PF05183">
    <property type="entry name" value="RdRP"/>
    <property type="match status" value="1"/>
</dbReference>
<dbReference type="STRING" id="1462526.BN990_04230"/>
<dbReference type="RefSeq" id="WP_038246779.1">
    <property type="nucleotide sequence ID" value="NZ_BNER01000008.1"/>
</dbReference>
<protein>
    <recommendedName>
        <fullName evidence="1">RDRP core domain-containing protein</fullName>
    </recommendedName>
</protein>
<reference evidence="3" key="2">
    <citation type="submission" date="2014-05" db="EMBL/GenBank/DDBJ databases">
        <title>Draft genome sequence of Virgibacillus massiliensis Vm-5.</title>
        <authorList>
            <person name="Khelaifia S."/>
            <person name="Croce O."/>
            <person name="Lagier J.C."/>
            <person name="Raoult D."/>
        </authorList>
    </citation>
    <scope>NUCLEOTIDE SEQUENCE [LARGE SCALE GENOMIC DNA]</scope>
    <source>
        <strain evidence="3">Vm-5</strain>
    </source>
</reference>
<sequence length="1165" mass="132769">MKNQTATVSNQSNQTKGDVIKMENRTMLKENGYLYTVQDILAALSKSEGFKSRDSKNFARVLRAMSEGKALLDILANPSLAGVPNNQVRYFTEFVENNKLAKRVYKPTRKGVLVPIADINLMEMQEDKVYSTIDYSEVNVDSYKEISESFLSETLASTPEMIEFTRNGKLIKQRMMLPMRHVFFVSLGLELPEEEADYDQEDFDNIHLRERVMKDGFYFTDENGEEGHAYFFLRTPSQARVLQAVFIDTAFMSPVQALKLLGHELIAYGSQDNEGNYVVKVDKMITRPGLAGTNTVASKTVDIGNIVEINHKGEQRLVGGVHTLRVVEDRQVEIKTGTYRAWDKEKQCFKEFDANEHPISLTAADGAIFCDEEIYHTLGAEFGQFNDAWQIRITPFVKGLMVFVPNLRAYYDDHIIAFKSAVKGDFANLITANPDFKPQLRIAMFNRNLNQEKTYTDMPYQFVQASSLNTSDLWKVMKPHLEKVGNALHDPSIMKKYVGLDKVIDADLFDQETEHYMIDQSRVSTFTSFLDMFDWTYEDVHMKRYALDVLKEKIADWKTGNVPVEGHYRYLMQDPYAVLEAGTKYTVRNENGDLMITNRGSYHIQPNEAFVPSAHEHKSNVYVAAGRNPMIAKGEWQVVRHRPIDMYNRAYKKGAFRNITLMSVHDMRLFAMGGADVDGDTALTVTDETIVQALKRKETSPVMDISFVEKDGNIEFLGDGVPYSKEMTGVYRMPEHLVDKQNNYKITFTKEQNTDELYEEVHKLGVDYVIRTLKPNKIGIATNIASILADAVRGLGYDLYLNNVSQDQVMTTIKQYENWIDILRLVQGWEIDAAKHGGAYQEVMKETLDFMDNPPESLSYLHKGLGRRVWNKPNWLAARVGKKGHDLGSVLSRLMDLVQQFEDNMLTNELERMHLEADSFSLLAKLNSAFQLDPAYFNELANHVKQLKASYGSAVRKTHQAAQDKKQVIIESNTPDHIRDLQFEEIEVKLNNYIGDIADMARDKIAELMSMYPAKDIGYVSYYVTYVDRKKEASLSFPWTVAREAFIQTLSYVENKEKQDQLTANEVVDNNITLAVCIPDAIQEQFTMEKVLEGLHKQPSFIQAVGDKYRLIIGQTEVGFVFNSAKNIKSLLGHDKYELNISTSTPGRGTRTVNLEVNELIKIGA</sequence>
<gene>
    <name evidence="2" type="ORF">BN990_04230</name>
</gene>
<dbReference type="Proteomes" id="UP000028875">
    <property type="component" value="Unassembled WGS sequence"/>
</dbReference>
<dbReference type="OrthoDB" id="1891855at2"/>
<proteinExistence type="predicted"/>
<comment type="caution">
    <text evidence="2">The sequence shown here is derived from an EMBL/GenBank/DDBJ whole genome shotgun (WGS) entry which is preliminary data.</text>
</comment>
<dbReference type="GO" id="GO:0003968">
    <property type="term" value="F:RNA-directed RNA polymerase activity"/>
    <property type="evidence" value="ECO:0007669"/>
    <property type="project" value="InterPro"/>
</dbReference>
<dbReference type="InterPro" id="IPR057596">
    <property type="entry name" value="RDRP_core"/>
</dbReference>
<evidence type="ECO:0000313" key="2">
    <source>
        <dbReference type="EMBL" id="CDQ41851.1"/>
    </source>
</evidence>
<dbReference type="EMBL" id="CCDP010000003">
    <property type="protein sequence ID" value="CDQ41851.1"/>
    <property type="molecule type" value="Genomic_DNA"/>
</dbReference>
<dbReference type="AlphaFoldDB" id="A0A024QIR6"/>
<evidence type="ECO:0000259" key="1">
    <source>
        <dbReference type="Pfam" id="PF05183"/>
    </source>
</evidence>
<organism evidence="2 3">
    <name type="scientific">Virgibacillus massiliensis</name>
    <dbReference type="NCBI Taxonomy" id="1462526"/>
    <lineage>
        <taxon>Bacteria</taxon>
        <taxon>Bacillati</taxon>
        <taxon>Bacillota</taxon>
        <taxon>Bacilli</taxon>
        <taxon>Bacillales</taxon>
        <taxon>Bacillaceae</taxon>
        <taxon>Virgibacillus</taxon>
    </lineage>
</organism>
<name>A0A024QIR6_9BACI</name>
<evidence type="ECO:0000313" key="3">
    <source>
        <dbReference type="Proteomes" id="UP000028875"/>
    </source>
</evidence>
<accession>A0A024QIR6</accession>